<gene>
    <name evidence="1 2" type="ordered locus">At4g22510</name>
    <name evidence="2" type="ORF">F7K2.90</name>
    <name evidence="2" type="ORF">F7K2_90</name>
</gene>
<dbReference type="EMBL" id="CP002687">
    <property type="protein sequence ID" value="AEE84615.2"/>
    <property type="molecule type" value="Genomic_DNA"/>
</dbReference>
<keyword evidence="3" id="KW-1185">Reference proteome</keyword>
<dbReference type="AlphaFoldDB" id="A0A1P8B449"/>
<evidence type="ECO:0000313" key="1">
    <source>
        <dbReference type="Araport" id="AT4G22510"/>
    </source>
</evidence>
<dbReference type="Araport" id="AT4G22510"/>
<proteinExistence type="predicted"/>
<organism evidence="2 3">
    <name type="scientific">Arabidopsis thaliana</name>
    <name type="common">Mouse-ear cress</name>
    <dbReference type="NCBI Taxonomy" id="3702"/>
    <lineage>
        <taxon>Eukaryota</taxon>
        <taxon>Viridiplantae</taxon>
        <taxon>Streptophyta</taxon>
        <taxon>Embryophyta</taxon>
        <taxon>Tracheophyta</taxon>
        <taxon>Spermatophyta</taxon>
        <taxon>Magnoliopsida</taxon>
        <taxon>eudicotyledons</taxon>
        <taxon>Gunneridae</taxon>
        <taxon>Pentapetalae</taxon>
        <taxon>rosids</taxon>
        <taxon>malvids</taxon>
        <taxon>Brassicales</taxon>
        <taxon>Brassicaceae</taxon>
        <taxon>Camelineae</taxon>
        <taxon>Arabidopsis</taxon>
    </lineage>
</organism>
<reference evidence="2 3" key="1">
    <citation type="journal article" date="1999" name="Nature">
        <title>Sequence and analysis of chromosome 4 of the plant Arabidopsis thaliana.</title>
        <authorList>
            <consortium name="EU"/>
            <consortium name="CSHL and WU Arabidopsis Sequencing Project"/>
            <person name="Mayer K."/>
            <person name="Schuller C."/>
            <person name="Wambutt R."/>
            <person name="Murphy G."/>
            <person name="Volckaert G."/>
            <person name="Pohl T."/>
            <person name="Dusterhoft A."/>
            <person name="Stiekema W."/>
            <person name="Entian K.D."/>
            <person name="Terryn N."/>
            <person name="Harris B."/>
            <person name="Ansorge W."/>
            <person name="Brandt P."/>
            <person name="Grivell L."/>
            <person name="Rieger M."/>
            <person name="Weichselgartner M."/>
            <person name="de Simone V."/>
            <person name="Obermaier B."/>
            <person name="Mache R."/>
            <person name="Muller M."/>
            <person name="Kreis M."/>
            <person name="Delseny M."/>
            <person name="Puigdomenech P."/>
            <person name="Watson M."/>
            <person name="Schmidtheini T."/>
            <person name="Reichert B."/>
            <person name="Portatelle D."/>
            <person name="Perez-Alonso M."/>
            <person name="Boutry M."/>
            <person name="Bancroft I."/>
            <person name="Vos P."/>
            <person name="Hoheisel J."/>
            <person name="Zimmermann W."/>
            <person name="Wedler H."/>
            <person name="Ridley P."/>
            <person name="Langham S.A."/>
            <person name="McCullagh B."/>
            <person name="Bilham L."/>
            <person name="Robben J."/>
            <person name="Van der Schueren J."/>
            <person name="Grymonprez B."/>
            <person name="Chuang Y.J."/>
            <person name="Vandenbussche F."/>
            <person name="Braeken M."/>
            <person name="Weltjens I."/>
            <person name="Voet M."/>
            <person name="Bastiaens I."/>
            <person name="Aert R."/>
            <person name="Defoor E."/>
            <person name="Weitzenegger T."/>
            <person name="Bothe G."/>
            <person name="Ramsperger U."/>
            <person name="Hilbert H."/>
            <person name="Braun M."/>
            <person name="Holzer E."/>
            <person name="Brandt A."/>
            <person name="Peters S."/>
            <person name="van Staveren M."/>
            <person name="Dirske W."/>
            <person name="Mooijman P."/>
            <person name="Klein Lankhorst R."/>
            <person name="Rose M."/>
            <person name="Hauf J."/>
            <person name="Kotter P."/>
            <person name="Berneiser S."/>
            <person name="Hempel S."/>
            <person name="Feldpausch M."/>
            <person name="Lamberth S."/>
            <person name="Van den Daele H."/>
            <person name="De Keyser A."/>
            <person name="Buysshaert C."/>
            <person name="Gielen J."/>
            <person name="Villarroel R."/>
            <person name="De Clercq R."/>
            <person name="Van Montagu M."/>
            <person name="Rogers J."/>
            <person name="Cronin A."/>
            <person name="Quail M."/>
            <person name="Bray-Allen S."/>
            <person name="Clark L."/>
            <person name="Doggett J."/>
            <person name="Hall S."/>
            <person name="Kay M."/>
            <person name="Lennard N."/>
            <person name="McLay K."/>
            <person name="Mayes R."/>
            <person name="Pettett A."/>
            <person name="Rajandream M.A."/>
            <person name="Lyne M."/>
            <person name="Benes V."/>
            <person name="Rechmann S."/>
            <person name="Borkova D."/>
            <person name="Blocker H."/>
            <person name="Scharfe M."/>
            <person name="Grimm M."/>
            <person name="Lohnert T.H."/>
            <person name="Dose S."/>
            <person name="de Haan M."/>
            <person name="Maarse A."/>
            <person name="Schafer M."/>
            <person name="Muller-Auer S."/>
            <person name="Gabel C."/>
            <person name="Fuchs M."/>
            <person name="Fartmann B."/>
            <person name="Granderath K."/>
            <person name="Dauner D."/>
            <person name="Herzl A."/>
            <person name="Neumann S."/>
            <person name="Argiriou A."/>
            <person name="Vitale D."/>
            <person name="Liguori R."/>
            <person name="Piravandi E."/>
            <person name="Massenet O."/>
            <person name="Quigley F."/>
            <person name="Clabauld G."/>
            <person name="Mundlein A."/>
            <person name="Felber R."/>
            <person name="Schnabl S."/>
            <person name="Hiller R."/>
            <person name="Schmidt W."/>
            <person name="Lecharny A."/>
            <person name="Aubourg S."/>
            <person name="Chefdor F."/>
            <person name="Cooke R."/>
            <person name="Berger C."/>
            <person name="Montfort A."/>
            <person name="Casacuberta E."/>
            <person name="Gibbons T."/>
            <person name="Weber N."/>
            <person name="Vandenbol M."/>
            <person name="Bargues M."/>
            <person name="Terol J."/>
            <person name="Torres A."/>
            <person name="Perez-Perez A."/>
            <person name="Purnelle B."/>
            <person name="Bent E."/>
            <person name="Johnson S."/>
            <person name="Tacon D."/>
            <person name="Jesse T."/>
            <person name="Heijnen L."/>
            <person name="Schwarz S."/>
            <person name="Scholler P."/>
            <person name="Heber S."/>
            <person name="Francs P."/>
            <person name="Bielke C."/>
            <person name="Frishman D."/>
            <person name="Haase D."/>
            <person name="Lemcke K."/>
            <person name="Mewes H.W."/>
            <person name="Stocker S."/>
            <person name="Zaccaria P."/>
            <person name="Bevan M."/>
            <person name="Wilson R.K."/>
            <person name="de la Bastide M."/>
            <person name="Habermann K."/>
            <person name="Parnell L."/>
            <person name="Dedhia N."/>
            <person name="Gnoj L."/>
            <person name="Schutz K."/>
            <person name="Huang E."/>
            <person name="Spiegel L."/>
            <person name="Sehkon M."/>
            <person name="Murray J."/>
            <person name="Sheet P."/>
            <person name="Cordes M."/>
            <person name="Abu-Threideh J."/>
            <person name="Stoneking T."/>
            <person name="Kalicki J."/>
            <person name="Graves T."/>
            <person name="Harmon G."/>
            <person name="Edwards J."/>
            <person name="Latreille P."/>
            <person name="Courtney L."/>
            <person name="Cloud J."/>
            <person name="Abbott A."/>
            <person name="Scott K."/>
            <person name="Johnson D."/>
            <person name="Minx P."/>
            <person name="Bentley D."/>
            <person name="Fulton B."/>
            <person name="Miller N."/>
            <person name="Greco T."/>
            <person name="Kemp K."/>
            <person name="Kramer J."/>
            <person name="Fulton L."/>
            <person name="Mardis E."/>
            <person name="Dante M."/>
            <person name="Pepin K."/>
            <person name="Hillier L."/>
            <person name="Nelson J."/>
            <person name="Spieth J."/>
            <person name="Ryan E."/>
            <person name="Andrews S."/>
            <person name="Geisel C."/>
            <person name="Layman D."/>
            <person name="Du H."/>
            <person name="Ali J."/>
            <person name="Berghoff A."/>
            <person name="Jones K."/>
            <person name="Drone K."/>
            <person name="Cotton M."/>
            <person name="Joshu C."/>
            <person name="Antonoiu B."/>
            <person name="Zidanic M."/>
            <person name="Strong C."/>
            <person name="Sun H."/>
            <person name="Lamar B."/>
            <person name="Yordan C."/>
            <person name="Ma P."/>
            <person name="Zhong J."/>
            <person name="Preston R."/>
            <person name="Vil D."/>
            <person name="Shekher M."/>
            <person name="Matero A."/>
            <person name="Shah R."/>
            <person name="Swaby I.K."/>
            <person name="O'Shaughnessy A."/>
            <person name="Rodriguez M."/>
            <person name="Hoffmann J."/>
            <person name="Till S."/>
            <person name="Granat S."/>
            <person name="Shohdy N."/>
            <person name="Hasegawa A."/>
            <person name="Hameed A."/>
            <person name="Lodhi M."/>
            <person name="Johnson A."/>
            <person name="Chen E."/>
            <person name="Marra M."/>
            <person name="Martienssen R."/>
            <person name="McCombie W.R."/>
        </authorList>
    </citation>
    <scope>NUCLEOTIDE SEQUENCE [LARGE SCALE GENOMIC DNA]</scope>
    <source>
        <strain evidence="3">cv. Columbia</strain>
    </source>
</reference>
<evidence type="ECO:0000313" key="3">
    <source>
        <dbReference type="Proteomes" id="UP000006548"/>
    </source>
</evidence>
<keyword evidence="2" id="KW-0812">Transmembrane</keyword>
<name>A0A1P8B449_ARATH</name>
<reference evidence="2" key="3">
    <citation type="submission" date="2016-05" db="EMBL/GenBank/DDBJ databases">
        <authorList>
            <person name="Krishnakumar V."/>
            <person name="Cheng C.-Y."/>
            <person name="Chan A.P."/>
            <person name="Schobel S."/>
            <person name="Kim M."/>
            <person name="Ferlanti E.S."/>
            <person name="Belyaeva I."/>
            <person name="Rosen B.D."/>
            <person name="Micklem G."/>
            <person name="Miller J.R."/>
            <person name="Vaughn M."/>
            <person name="Town C.D."/>
        </authorList>
    </citation>
    <scope>NUCLEOTIDE SEQUENCE</scope>
</reference>
<dbReference type="EMBL" id="CP002687">
    <property type="protein sequence ID" value="ANM66366.1"/>
    <property type="molecule type" value="Genomic_DNA"/>
</dbReference>
<accession>A0A1P8B449</accession>
<dbReference type="KEGG" id="ath:AT4G22510"/>
<dbReference type="STRING" id="3702.A0A1P8B449"/>
<reference evidence="3" key="4">
    <citation type="journal article" date="2017" name="Plant J.">
        <title>Araport11: a complete reannotation of the Arabidopsis thaliana reference genome.</title>
        <authorList>
            <person name="Cheng C.Y."/>
            <person name="Krishnakumar V."/>
            <person name="Chan A.P."/>
            <person name="Thibaud-Nissen F."/>
            <person name="Schobel S."/>
            <person name="Town C.D."/>
        </authorList>
    </citation>
    <scope>GENOME REANNOTATION</scope>
    <source>
        <strain evidence="3">cv. Columbia</strain>
    </source>
</reference>
<sequence>MNRYYGTCILILVILLHIRFCILFTYKRQLKPGCTGKRQRPRSPLSLKLRLTVIPRRLRILSLTASHAHTDTRETLLRPAKIEQHWAALLVVMEMRPSTLTQIPNSDWLRGHTGWAEVKPKKTRLKVRKRAMIVVMFFEAIL</sequence>
<dbReference type="Proteomes" id="UP000006548">
    <property type="component" value="Chromosome 4"/>
</dbReference>
<evidence type="ECO:0000313" key="2">
    <source>
        <dbReference type="EMBL" id="ANM66366.1"/>
    </source>
</evidence>
<dbReference type="SMR" id="A0A1P8B449"/>
<keyword evidence="2" id="KW-0472">Membrane</keyword>
<protein>
    <submittedName>
        <fullName evidence="2">Transmembrane protein</fullName>
    </submittedName>
</protein>
<dbReference type="GeneID" id="28720171"/>
<dbReference type="TAIR" id="AT4G22510"/>
<reference evidence="2" key="2">
    <citation type="submission" date="2011-02" db="EMBL/GenBank/DDBJ databases">
        <authorList>
            <consortium name="TAIR"/>
            <person name="Swarbreck D."/>
            <person name="Lamesch P."/>
            <person name="Wilks C."/>
            <person name="Huala E."/>
        </authorList>
    </citation>
    <scope>NUCLEOTIDE SEQUENCE</scope>
</reference>